<reference evidence="6" key="1">
    <citation type="submission" date="2020-11" db="EMBL/GenBank/DDBJ databases">
        <authorList>
            <person name="Tran Van P."/>
        </authorList>
    </citation>
    <scope>NUCLEOTIDE SEQUENCE</scope>
</reference>
<proteinExistence type="predicted"/>
<keyword evidence="2" id="KW-0805">Transcription regulation</keyword>
<dbReference type="AlphaFoldDB" id="A0A7R8W4Q6"/>
<name>A0A7R8W4Q6_9CRUS</name>
<dbReference type="OrthoDB" id="6085656at2759"/>
<dbReference type="GO" id="GO:1990837">
    <property type="term" value="F:sequence-specific double-stranded DNA binding"/>
    <property type="evidence" value="ECO:0007669"/>
    <property type="project" value="UniProtKB-ARBA"/>
</dbReference>
<dbReference type="SUPFAM" id="SSF47459">
    <property type="entry name" value="HLH, helix-loop-helix DNA-binding domain"/>
    <property type="match status" value="1"/>
</dbReference>
<evidence type="ECO:0000256" key="5">
    <source>
        <dbReference type="ARBA" id="ARBA00023242"/>
    </source>
</evidence>
<dbReference type="Gene3D" id="6.10.250.980">
    <property type="match status" value="1"/>
</dbReference>
<dbReference type="InterPro" id="IPR050370">
    <property type="entry name" value="HES_HEY"/>
</dbReference>
<comment type="subcellular location">
    <subcellularLocation>
        <location evidence="1">Nucleus</location>
    </subcellularLocation>
</comment>
<dbReference type="GO" id="GO:0006355">
    <property type="term" value="P:regulation of DNA-templated transcription"/>
    <property type="evidence" value="ECO:0007669"/>
    <property type="project" value="InterPro"/>
</dbReference>
<dbReference type="GO" id="GO:0046983">
    <property type="term" value="F:protein dimerization activity"/>
    <property type="evidence" value="ECO:0007669"/>
    <property type="project" value="InterPro"/>
</dbReference>
<evidence type="ECO:0000256" key="2">
    <source>
        <dbReference type="ARBA" id="ARBA00023015"/>
    </source>
</evidence>
<evidence type="ECO:0000256" key="4">
    <source>
        <dbReference type="ARBA" id="ARBA00023163"/>
    </source>
</evidence>
<dbReference type="InterPro" id="IPR003650">
    <property type="entry name" value="Orange_dom"/>
</dbReference>
<dbReference type="PANTHER" id="PTHR10985">
    <property type="entry name" value="BASIC HELIX-LOOP-HELIX TRANSCRIPTION FACTOR, HES-RELATED"/>
    <property type="match status" value="1"/>
</dbReference>
<dbReference type="PROSITE" id="PS51054">
    <property type="entry name" value="ORANGE"/>
    <property type="match status" value="1"/>
</dbReference>
<keyword evidence="3" id="KW-0238">DNA-binding</keyword>
<dbReference type="SMART" id="SM00353">
    <property type="entry name" value="HLH"/>
    <property type="match status" value="1"/>
</dbReference>
<dbReference type="SMART" id="SM00511">
    <property type="entry name" value="ORANGE"/>
    <property type="match status" value="1"/>
</dbReference>
<gene>
    <name evidence="6" type="ORF">CTOB1V02_LOCUS1038</name>
</gene>
<evidence type="ECO:0000256" key="3">
    <source>
        <dbReference type="ARBA" id="ARBA00023125"/>
    </source>
</evidence>
<dbReference type="EMBL" id="OB660143">
    <property type="protein sequence ID" value="CAD7223043.1"/>
    <property type="molecule type" value="Genomic_DNA"/>
</dbReference>
<organism evidence="6">
    <name type="scientific">Cyprideis torosa</name>
    <dbReference type="NCBI Taxonomy" id="163714"/>
    <lineage>
        <taxon>Eukaryota</taxon>
        <taxon>Metazoa</taxon>
        <taxon>Ecdysozoa</taxon>
        <taxon>Arthropoda</taxon>
        <taxon>Crustacea</taxon>
        <taxon>Oligostraca</taxon>
        <taxon>Ostracoda</taxon>
        <taxon>Podocopa</taxon>
        <taxon>Podocopida</taxon>
        <taxon>Cytherocopina</taxon>
        <taxon>Cytheroidea</taxon>
        <taxon>Cytherideidae</taxon>
        <taxon>Cyprideis</taxon>
    </lineage>
</organism>
<keyword evidence="4" id="KW-0804">Transcription</keyword>
<sequence>MIPGGVQRRKPIHSLFRAVAVEIICEVFVWFLCNLWFLDSFPIWLLPCLRTIISKMTPPAPLMACDQPMSRTYQYRKVMKPLLERKRRARINRYLDEMKELMIDTLQAEGENAQKLEKADVLELTVKYLRKLKAQNRLQCPAPNPLRDLDRFKSGFTQCATEISKCLSTIPGVNVDLGTRLMSHLGRCVQQLDQITAPPQPIKCLTPPLSPPRFPEEYSPSSKPLRDEIVSPVPLHPSVSMGNPMPIVQNLVPFGVRSKSCNDNVWRPW</sequence>
<dbReference type="InterPro" id="IPR036638">
    <property type="entry name" value="HLH_DNA-bd_sf"/>
</dbReference>
<protein>
    <submittedName>
        <fullName evidence="6">Uncharacterized protein</fullName>
    </submittedName>
</protein>
<accession>A0A7R8W4Q6</accession>
<evidence type="ECO:0000313" key="6">
    <source>
        <dbReference type="EMBL" id="CAD7223043.1"/>
    </source>
</evidence>
<dbReference type="FunFam" id="4.10.280.10:FF:000009">
    <property type="entry name" value="Transcription factor HES-1"/>
    <property type="match status" value="1"/>
</dbReference>
<dbReference type="InterPro" id="IPR011598">
    <property type="entry name" value="bHLH_dom"/>
</dbReference>
<dbReference type="Pfam" id="PF00010">
    <property type="entry name" value="HLH"/>
    <property type="match status" value="1"/>
</dbReference>
<dbReference type="CDD" id="cd19741">
    <property type="entry name" value="bHLH-O_ESMB_like"/>
    <property type="match status" value="1"/>
</dbReference>
<dbReference type="SUPFAM" id="SSF158457">
    <property type="entry name" value="Orange domain-like"/>
    <property type="match status" value="1"/>
</dbReference>
<evidence type="ECO:0000256" key="1">
    <source>
        <dbReference type="ARBA" id="ARBA00004123"/>
    </source>
</evidence>
<dbReference type="GO" id="GO:0005634">
    <property type="term" value="C:nucleus"/>
    <property type="evidence" value="ECO:0007669"/>
    <property type="project" value="UniProtKB-SubCell"/>
</dbReference>
<keyword evidence="5" id="KW-0539">Nucleus</keyword>
<dbReference type="Gene3D" id="4.10.280.10">
    <property type="entry name" value="Helix-loop-helix DNA-binding domain"/>
    <property type="match status" value="1"/>
</dbReference>
<dbReference type="Pfam" id="PF07527">
    <property type="entry name" value="Hairy_orange"/>
    <property type="match status" value="1"/>
</dbReference>
<dbReference type="PROSITE" id="PS50888">
    <property type="entry name" value="BHLH"/>
    <property type="match status" value="1"/>
</dbReference>